<dbReference type="GO" id="GO:0005351">
    <property type="term" value="F:carbohydrate:proton symporter activity"/>
    <property type="evidence" value="ECO:0007669"/>
    <property type="project" value="TreeGrafter"/>
</dbReference>
<dbReference type="InterPro" id="IPR020846">
    <property type="entry name" value="MFS_dom"/>
</dbReference>
<dbReference type="PROSITE" id="PS50850">
    <property type="entry name" value="MFS"/>
    <property type="match status" value="1"/>
</dbReference>
<dbReference type="InterPro" id="IPR005828">
    <property type="entry name" value="MFS_sugar_transport-like"/>
</dbReference>
<evidence type="ECO:0000313" key="10">
    <source>
        <dbReference type="EMBL" id="KIM99056.1"/>
    </source>
</evidence>
<evidence type="ECO:0000256" key="7">
    <source>
        <dbReference type="RuleBase" id="RU003346"/>
    </source>
</evidence>
<comment type="subcellular location">
    <subcellularLocation>
        <location evidence="1">Membrane</location>
        <topology evidence="1">Multi-pass membrane protein</topology>
    </subcellularLocation>
</comment>
<dbReference type="Proteomes" id="UP000054321">
    <property type="component" value="Unassembled WGS sequence"/>
</dbReference>
<keyword evidence="11" id="KW-1185">Reference proteome</keyword>
<dbReference type="InterPro" id="IPR036259">
    <property type="entry name" value="MFS_trans_sf"/>
</dbReference>
<feature type="transmembrane region" description="Helical" evidence="8">
    <location>
        <begin position="455"/>
        <end position="474"/>
    </location>
</feature>
<name>A0A0C3H9M2_OIDMZ</name>
<evidence type="ECO:0000256" key="4">
    <source>
        <dbReference type="ARBA" id="ARBA00022692"/>
    </source>
</evidence>
<keyword evidence="5 8" id="KW-1133">Transmembrane helix</keyword>
<evidence type="ECO:0000256" key="3">
    <source>
        <dbReference type="ARBA" id="ARBA00022448"/>
    </source>
</evidence>
<protein>
    <recommendedName>
        <fullName evidence="9">Major facilitator superfamily (MFS) profile domain-containing protein</fullName>
    </recommendedName>
</protein>
<dbReference type="Gene3D" id="1.20.1250.20">
    <property type="entry name" value="MFS general substrate transporter like domains"/>
    <property type="match status" value="1"/>
</dbReference>
<dbReference type="NCBIfam" id="TIGR00879">
    <property type="entry name" value="SP"/>
    <property type="match status" value="1"/>
</dbReference>
<sequence length="517" mass="57588">MRTGNARVDGLHGIMLRDVIPKREKFWWHYPALRTLNFLLLGAIAANVTNGYDGSMLNGLQIITAWKSFFGKPTGVRLGLINNGTRIGQVGALLATAPLLTKFGRRKPIILGHCILIVGIILQTAAQSYPMFVVGRVFIGFGNMIQQAACPVLIAELAYPPQRAIITGFLNCGQSLGTIMAAWITYGTAFIVGSSWSWRLPSALQGVSSIFQLTMVLFIPESPRWLVFNDRREEALAILTKYHAEGDSNSEFLKFEMAEIDNAIETEKANTLSSWYEWIRTPASRYRLCIIVSLGFMIQWCGNALISYYLSLVLNSVGITKPKTQLLINGGITIAGFLFAIIFSLSMERVGRRPLFLVGFAGMFVSLFIFTVLTGINQNHGFRNHSMGTACVVLIYIFNIFYKMPAPVVDSYISEIAPYDLRAKAFVLLQATDAGSNLFNGFVNPIGLVAIKYKYYIVWCCLLVSHFLVAFFFFPETKGLSLEEVAEVFEGHGSDEKLQHIENEKNNADTVEIRETE</sequence>
<evidence type="ECO:0000256" key="5">
    <source>
        <dbReference type="ARBA" id="ARBA00022989"/>
    </source>
</evidence>
<dbReference type="FunFam" id="1.20.1250.20:FF:000134">
    <property type="entry name" value="MFS sugar transporter protein"/>
    <property type="match status" value="1"/>
</dbReference>
<evidence type="ECO:0000259" key="9">
    <source>
        <dbReference type="PROSITE" id="PS50850"/>
    </source>
</evidence>
<organism evidence="10 11">
    <name type="scientific">Oidiodendron maius (strain Zn)</name>
    <dbReference type="NCBI Taxonomy" id="913774"/>
    <lineage>
        <taxon>Eukaryota</taxon>
        <taxon>Fungi</taxon>
        <taxon>Dikarya</taxon>
        <taxon>Ascomycota</taxon>
        <taxon>Pezizomycotina</taxon>
        <taxon>Leotiomycetes</taxon>
        <taxon>Leotiomycetes incertae sedis</taxon>
        <taxon>Myxotrichaceae</taxon>
        <taxon>Oidiodendron</taxon>
    </lineage>
</organism>
<feature type="transmembrane region" description="Helical" evidence="8">
    <location>
        <begin position="109"/>
        <end position="126"/>
    </location>
</feature>
<dbReference type="Pfam" id="PF00083">
    <property type="entry name" value="Sugar_tr"/>
    <property type="match status" value="1"/>
</dbReference>
<dbReference type="HOGENOM" id="CLU_001265_30_13_1"/>
<gene>
    <name evidence="10" type="ORF">OIDMADRAFT_104922</name>
</gene>
<feature type="transmembrane region" description="Helical" evidence="8">
    <location>
        <begin position="355"/>
        <end position="376"/>
    </location>
</feature>
<reference evidence="10 11" key="1">
    <citation type="submission" date="2014-04" db="EMBL/GenBank/DDBJ databases">
        <authorList>
            <consortium name="DOE Joint Genome Institute"/>
            <person name="Kuo A."/>
            <person name="Martino E."/>
            <person name="Perotto S."/>
            <person name="Kohler A."/>
            <person name="Nagy L.G."/>
            <person name="Floudas D."/>
            <person name="Copeland A."/>
            <person name="Barry K.W."/>
            <person name="Cichocki N."/>
            <person name="Veneault-Fourrey C."/>
            <person name="LaButti K."/>
            <person name="Lindquist E.A."/>
            <person name="Lipzen A."/>
            <person name="Lundell T."/>
            <person name="Morin E."/>
            <person name="Murat C."/>
            <person name="Sun H."/>
            <person name="Tunlid A."/>
            <person name="Henrissat B."/>
            <person name="Grigoriev I.V."/>
            <person name="Hibbett D.S."/>
            <person name="Martin F."/>
            <person name="Nordberg H.P."/>
            <person name="Cantor M.N."/>
            <person name="Hua S.X."/>
        </authorList>
    </citation>
    <scope>NUCLEOTIDE SEQUENCE [LARGE SCALE GENOMIC DNA]</scope>
    <source>
        <strain evidence="10 11">Zn</strain>
    </source>
</reference>
<reference evidence="11" key="2">
    <citation type="submission" date="2015-01" db="EMBL/GenBank/DDBJ databases">
        <title>Evolutionary Origins and Diversification of the Mycorrhizal Mutualists.</title>
        <authorList>
            <consortium name="DOE Joint Genome Institute"/>
            <consortium name="Mycorrhizal Genomics Consortium"/>
            <person name="Kohler A."/>
            <person name="Kuo A."/>
            <person name="Nagy L.G."/>
            <person name="Floudas D."/>
            <person name="Copeland A."/>
            <person name="Barry K.W."/>
            <person name="Cichocki N."/>
            <person name="Veneault-Fourrey C."/>
            <person name="LaButti K."/>
            <person name="Lindquist E.A."/>
            <person name="Lipzen A."/>
            <person name="Lundell T."/>
            <person name="Morin E."/>
            <person name="Murat C."/>
            <person name="Riley R."/>
            <person name="Ohm R."/>
            <person name="Sun H."/>
            <person name="Tunlid A."/>
            <person name="Henrissat B."/>
            <person name="Grigoriev I.V."/>
            <person name="Hibbett D.S."/>
            <person name="Martin F."/>
        </authorList>
    </citation>
    <scope>NUCLEOTIDE SEQUENCE [LARGE SCALE GENOMIC DNA]</scope>
    <source>
        <strain evidence="11">Zn</strain>
    </source>
</reference>
<comment type="similarity">
    <text evidence="2 7">Belongs to the major facilitator superfamily. Sugar transporter (TC 2.A.1.1) family.</text>
</comment>
<dbReference type="GO" id="GO:0016020">
    <property type="term" value="C:membrane"/>
    <property type="evidence" value="ECO:0007669"/>
    <property type="project" value="UniProtKB-SubCell"/>
</dbReference>
<evidence type="ECO:0000256" key="6">
    <source>
        <dbReference type="ARBA" id="ARBA00023136"/>
    </source>
</evidence>
<keyword evidence="4 8" id="KW-0812">Transmembrane</keyword>
<dbReference type="InterPro" id="IPR050360">
    <property type="entry name" value="MFS_Sugar_Transporters"/>
</dbReference>
<keyword evidence="6 8" id="KW-0472">Membrane</keyword>
<dbReference type="EMBL" id="KN832879">
    <property type="protein sequence ID" value="KIM99056.1"/>
    <property type="molecule type" value="Genomic_DNA"/>
</dbReference>
<dbReference type="SUPFAM" id="SSF103473">
    <property type="entry name" value="MFS general substrate transporter"/>
    <property type="match status" value="1"/>
</dbReference>
<keyword evidence="3 7" id="KW-0813">Transport</keyword>
<accession>A0A0C3H9M2</accession>
<feature type="transmembrane region" description="Helical" evidence="8">
    <location>
        <begin position="326"/>
        <end position="343"/>
    </location>
</feature>
<dbReference type="AlphaFoldDB" id="A0A0C3H9M2"/>
<dbReference type="PANTHER" id="PTHR48022">
    <property type="entry name" value="PLASTIDIC GLUCOSE TRANSPORTER 4"/>
    <property type="match status" value="1"/>
</dbReference>
<evidence type="ECO:0000256" key="1">
    <source>
        <dbReference type="ARBA" id="ARBA00004141"/>
    </source>
</evidence>
<feature type="transmembrane region" description="Helical" evidence="8">
    <location>
        <begin position="382"/>
        <end position="402"/>
    </location>
</feature>
<proteinExistence type="inferred from homology"/>
<evidence type="ECO:0000313" key="11">
    <source>
        <dbReference type="Proteomes" id="UP000054321"/>
    </source>
</evidence>
<feature type="transmembrane region" description="Helical" evidence="8">
    <location>
        <begin position="176"/>
        <end position="196"/>
    </location>
</feature>
<feature type="transmembrane region" description="Helical" evidence="8">
    <location>
        <begin position="288"/>
        <end position="306"/>
    </location>
</feature>
<dbReference type="InterPro" id="IPR003663">
    <property type="entry name" value="Sugar/inositol_transpt"/>
</dbReference>
<dbReference type="OrthoDB" id="6133115at2759"/>
<evidence type="ECO:0000256" key="2">
    <source>
        <dbReference type="ARBA" id="ARBA00010992"/>
    </source>
</evidence>
<evidence type="ECO:0000256" key="8">
    <source>
        <dbReference type="SAM" id="Phobius"/>
    </source>
</evidence>
<dbReference type="InParanoid" id="A0A0C3H9M2"/>
<dbReference type="PANTHER" id="PTHR48022:SF24">
    <property type="entry name" value="HEXOSE TRANSPORTER PROTEIN (AFU_ORTHOLOGUE AFUA_8G04480)"/>
    <property type="match status" value="1"/>
</dbReference>
<feature type="domain" description="Major facilitator superfamily (MFS) profile" evidence="9">
    <location>
        <begin position="39"/>
        <end position="478"/>
    </location>
</feature>